<keyword evidence="4 8" id="KW-1003">Cell membrane</keyword>
<comment type="similarity">
    <text evidence="2 8">Belongs to the BioY family.</text>
</comment>
<dbReference type="Gene3D" id="1.10.1760.20">
    <property type="match status" value="1"/>
</dbReference>
<organism evidence="9 10">
    <name type="scientific">Micrococcus flavus</name>
    <dbReference type="NCBI Taxonomy" id="384602"/>
    <lineage>
        <taxon>Bacteria</taxon>
        <taxon>Bacillati</taxon>
        <taxon>Actinomycetota</taxon>
        <taxon>Actinomycetes</taxon>
        <taxon>Micrococcales</taxon>
        <taxon>Micrococcaceae</taxon>
        <taxon>Micrococcus</taxon>
    </lineage>
</organism>
<comment type="subcellular location">
    <subcellularLocation>
        <location evidence="1 8">Cell membrane</location>
        <topology evidence="1 8">Multi-pass membrane protein</topology>
    </subcellularLocation>
</comment>
<evidence type="ECO:0000256" key="4">
    <source>
        <dbReference type="ARBA" id="ARBA00022475"/>
    </source>
</evidence>
<dbReference type="InterPro" id="IPR003784">
    <property type="entry name" value="BioY"/>
</dbReference>
<keyword evidence="5" id="KW-0812">Transmembrane</keyword>
<dbReference type="AlphaFoldDB" id="A0A4Y8X2M6"/>
<evidence type="ECO:0000256" key="2">
    <source>
        <dbReference type="ARBA" id="ARBA00010692"/>
    </source>
</evidence>
<accession>A0A4Y8X2M6</accession>
<evidence type="ECO:0000313" key="10">
    <source>
        <dbReference type="Proteomes" id="UP000560081"/>
    </source>
</evidence>
<proteinExistence type="inferred from homology"/>
<dbReference type="PANTHER" id="PTHR34295:SF4">
    <property type="entry name" value="BIOTIN TRANSPORTER BIOY-RELATED"/>
    <property type="match status" value="1"/>
</dbReference>
<dbReference type="GO" id="GO:0005886">
    <property type="term" value="C:plasma membrane"/>
    <property type="evidence" value="ECO:0007669"/>
    <property type="project" value="UniProtKB-SubCell"/>
</dbReference>
<dbReference type="PIRSF" id="PIRSF016661">
    <property type="entry name" value="BioY"/>
    <property type="match status" value="1"/>
</dbReference>
<reference evidence="9 10" key="1">
    <citation type="submission" date="2020-08" db="EMBL/GenBank/DDBJ databases">
        <title>Sequencing the genomes of 1000 actinobacteria strains.</title>
        <authorList>
            <person name="Klenk H.-P."/>
        </authorList>
    </citation>
    <scope>NUCLEOTIDE SEQUENCE [LARGE SCALE GENOMIC DNA]</scope>
    <source>
        <strain evidence="9 10">DSM 19079</strain>
    </source>
</reference>
<evidence type="ECO:0000256" key="7">
    <source>
        <dbReference type="ARBA" id="ARBA00023136"/>
    </source>
</evidence>
<dbReference type="RefSeq" id="WP_135029449.1">
    <property type="nucleotide sequence ID" value="NZ_BMLA01000003.1"/>
</dbReference>
<evidence type="ECO:0000256" key="3">
    <source>
        <dbReference type="ARBA" id="ARBA00022448"/>
    </source>
</evidence>
<keyword evidence="7 8" id="KW-0472">Membrane</keyword>
<keyword evidence="6" id="KW-1133">Transmembrane helix</keyword>
<evidence type="ECO:0000256" key="8">
    <source>
        <dbReference type="PIRNR" id="PIRNR016661"/>
    </source>
</evidence>
<evidence type="ECO:0000313" key="9">
    <source>
        <dbReference type="EMBL" id="MBB4881809.1"/>
    </source>
</evidence>
<sequence length="211" mass="20875">MSRTAPDAPAVDTHPADARRRTASPGASLAKIAVMAALIAVMGAMPGIPVPGIPAPITLQTLGVMLAGLVLGPWRGAACLALFHGLVALGLPLLAGGRGGAAVFVGPSGGFLWGWIPGALVVGLIFHGYLRRRRAGAGTGGLIGSALLACVVGGIAVIYAFGIPGMHLLGGVPLDAAAIGSLAFIPGDLVKAVVASLLAAGLWKAYPRAFA</sequence>
<dbReference type="Pfam" id="PF02632">
    <property type="entry name" value="BioY"/>
    <property type="match status" value="1"/>
</dbReference>
<evidence type="ECO:0000256" key="5">
    <source>
        <dbReference type="ARBA" id="ARBA00022692"/>
    </source>
</evidence>
<evidence type="ECO:0000256" key="1">
    <source>
        <dbReference type="ARBA" id="ARBA00004651"/>
    </source>
</evidence>
<name>A0A4Y8X2M6_9MICC</name>
<dbReference type="OrthoDB" id="9803495at2"/>
<keyword evidence="10" id="KW-1185">Reference proteome</keyword>
<dbReference type="GO" id="GO:0015225">
    <property type="term" value="F:biotin transmembrane transporter activity"/>
    <property type="evidence" value="ECO:0007669"/>
    <property type="project" value="UniProtKB-UniRule"/>
</dbReference>
<protein>
    <recommendedName>
        <fullName evidence="8">Biotin transporter</fullName>
    </recommendedName>
</protein>
<dbReference type="PANTHER" id="PTHR34295">
    <property type="entry name" value="BIOTIN TRANSPORTER BIOY"/>
    <property type="match status" value="1"/>
</dbReference>
<dbReference type="EMBL" id="JACHMC010000001">
    <property type="protein sequence ID" value="MBB4881809.1"/>
    <property type="molecule type" value="Genomic_DNA"/>
</dbReference>
<comment type="caution">
    <text evidence="9">The sequence shown here is derived from an EMBL/GenBank/DDBJ whole genome shotgun (WGS) entry which is preliminary data.</text>
</comment>
<keyword evidence="3 8" id="KW-0813">Transport</keyword>
<evidence type="ECO:0000256" key="6">
    <source>
        <dbReference type="ARBA" id="ARBA00022989"/>
    </source>
</evidence>
<dbReference type="Proteomes" id="UP000560081">
    <property type="component" value="Unassembled WGS sequence"/>
</dbReference>
<gene>
    <name evidence="9" type="ORF">BJ976_000160</name>
</gene>